<feature type="domain" description="HTH cro/C1-type" evidence="2">
    <location>
        <begin position="65"/>
        <end position="124"/>
    </location>
</feature>
<dbReference type="InterPro" id="IPR001387">
    <property type="entry name" value="Cro/C1-type_HTH"/>
</dbReference>
<evidence type="ECO:0000256" key="1">
    <source>
        <dbReference type="SAM" id="MobiDB-lite"/>
    </source>
</evidence>
<gene>
    <name evidence="3" type="ORF">ACEZDJ_25315</name>
</gene>
<protein>
    <submittedName>
        <fullName evidence="3">Helix-turn-helix domain-containing protein</fullName>
    </submittedName>
</protein>
<dbReference type="Gene3D" id="1.10.260.40">
    <property type="entry name" value="lambda repressor-like DNA-binding domains"/>
    <property type="match status" value="1"/>
</dbReference>
<dbReference type="InterPro" id="IPR010982">
    <property type="entry name" value="Lambda_DNA-bd_dom_sf"/>
</dbReference>
<dbReference type="Pfam" id="PF01381">
    <property type="entry name" value="HTH_3"/>
    <property type="match status" value="1"/>
</dbReference>
<keyword evidence="4" id="KW-1185">Reference proteome</keyword>
<evidence type="ECO:0000313" key="4">
    <source>
        <dbReference type="Proteomes" id="UP001592528"/>
    </source>
</evidence>
<feature type="region of interest" description="Disordered" evidence="1">
    <location>
        <begin position="1"/>
        <end position="34"/>
    </location>
</feature>
<dbReference type="CDD" id="cd00093">
    <property type="entry name" value="HTH_XRE"/>
    <property type="match status" value="1"/>
</dbReference>
<dbReference type="SUPFAM" id="SSF47413">
    <property type="entry name" value="lambda repressor-like DNA-binding domains"/>
    <property type="match status" value="1"/>
</dbReference>
<dbReference type="EMBL" id="JBHEZZ010000015">
    <property type="protein sequence ID" value="MFC1404617.1"/>
    <property type="molecule type" value="Genomic_DNA"/>
</dbReference>
<feature type="compositionally biased region" description="Acidic residues" evidence="1">
    <location>
        <begin position="14"/>
        <end position="34"/>
    </location>
</feature>
<proteinExistence type="predicted"/>
<dbReference type="RefSeq" id="WP_051725278.1">
    <property type="nucleotide sequence ID" value="NZ_JBHEZZ010000015.1"/>
</dbReference>
<comment type="caution">
    <text evidence="3">The sequence shown here is derived from an EMBL/GenBank/DDBJ whole genome shotgun (WGS) entry which is preliminary data.</text>
</comment>
<name>A0ABV6UT81_9ACTN</name>
<reference evidence="3 4" key="1">
    <citation type="submission" date="2024-09" db="EMBL/GenBank/DDBJ databases">
        <authorList>
            <person name="Lee S.D."/>
        </authorList>
    </citation>
    <scope>NUCLEOTIDE SEQUENCE [LARGE SCALE GENOMIC DNA]</scope>
    <source>
        <strain evidence="3 4">N1-5</strain>
    </source>
</reference>
<evidence type="ECO:0000313" key="3">
    <source>
        <dbReference type="EMBL" id="MFC1404617.1"/>
    </source>
</evidence>
<dbReference type="PROSITE" id="PS50943">
    <property type="entry name" value="HTH_CROC1"/>
    <property type="match status" value="1"/>
</dbReference>
<sequence length="241" mass="27108">MTQRSPDTGGDGQRDDEEWEDEEWEGVTDESEDEAFDEHAALFGDKWGEEWSKAVVATVAAEVCRRRTELGLSQHELAARCGDVGYPVPRNVLANLESGRRHSLQIVELLVLAKALDCVPVALLFPVGRRETVHPLPGGPRPALTAANWFSGLGRGEEDNWLFIYRDHAKQQRALAEIDYDLPELQASLRNCVHFSERRKLQDNIARLQKRRDKITALLASDRAELQAEGLLPLDPDVYDT</sequence>
<organism evidence="3 4">
    <name type="scientific">Streptacidiphilus cavernicola</name>
    <dbReference type="NCBI Taxonomy" id="3342716"/>
    <lineage>
        <taxon>Bacteria</taxon>
        <taxon>Bacillati</taxon>
        <taxon>Actinomycetota</taxon>
        <taxon>Actinomycetes</taxon>
        <taxon>Kitasatosporales</taxon>
        <taxon>Streptomycetaceae</taxon>
        <taxon>Streptacidiphilus</taxon>
    </lineage>
</organism>
<dbReference type="Proteomes" id="UP001592528">
    <property type="component" value="Unassembled WGS sequence"/>
</dbReference>
<accession>A0ABV6UT81</accession>
<evidence type="ECO:0000259" key="2">
    <source>
        <dbReference type="PROSITE" id="PS50943"/>
    </source>
</evidence>